<dbReference type="InterPro" id="IPR016024">
    <property type="entry name" value="ARM-type_fold"/>
</dbReference>
<sequence length="491" mass="52977">MLADETPLGGSRIDVGRRIGWLLRTARQLSPTPVRLQDIADHAGVSVAVVHRAETGAVRSGRVASSYEEVLGLAPGTVRAPIDILCRTFAYSPADRDPGPDVTTVAEMSALLGRVRASPHGGDWLAWARAFSGPAALGLPVDLAASLLHRLVGEMDRSVASAYTTRYEALALMRCGPYGEVMLDVARERLAEPHVQFLADLMSAVGEHVSPDALAWCLELLRDPRDRVVTAACLGLENMASISGDPDFWSPLVRPLLEIYNETEPDSEQWRWLSHVLRLVPPAELSPAPVRPVRALAPGAQSLVGMAGLHEAHWHESEVLARSVTSDLGLREQPMLARLVHDIVFGPHETRAVTGYMLLTALPDLAAAVADEVVHVVEAHPDPVIRDRAGRRLPAFTHAPPDRLHRWVSGRDERLRRVGLRVAGTSGVLLPDEVLIDAIRDGDTLAALAAAGLSGHALVARLADDESLAEDVRGAAAWWLRNGTRVVDPAV</sequence>
<reference evidence="1 2" key="1">
    <citation type="submission" date="2018-03" db="EMBL/GenBank/DDBJ databases">
        <authorList>
            <person name="Keele B.F."/>
        </authorList>
    </citation>
    <scope>NUCLEOTIDE SEQUENCE [LARGE SCALE GENOMIC DNA]</scope>
    <source>
        <strain evidence="1 2">IB-3</strain>
    </source>
</reference>
<dbReference type="Proteomes" id="UP000244867">
    <property type="component" value="Unassembled WGS sequence"/>
</dbReference>
<protein>
    <submittedName>
        <fullName evidence="1">Uncharacterized protein</fullName>
    </submittedName>
</protein>
<dbReference type="SUPFAM" id="SSF48371">
    <property type="entry name" value="ARM repeat"/>
    <property type="match status" value="1"/>
</dbReference>
<dbReference type="EMBL" id="PYXZ01000003">
    <property type="protein sequence ID" value="PUA81192.1"/>
    <property type="molecule type" value="Genomic_DNA"/>
</dbReference>
<dbReference type="AlphaFoldDB" id="A0A2R7YXU1"/>
<gene>
    <name evidence="1" type="ORF">C7S10_09125</name>
</gene>
<evidence type="ECO:0000313" key="2">
    <source>
        <dbReference type="Proteomes" id="UP000244867"/>
    </source>
</evidence>
<name>A0A2R7YXU1_9ACTN</name>
<organism evidence="1 2">
    <name type="scientific">Nocardioides currus</name>
    <dbReference type="NCBI Taxonomy" id="2133958"/>
    <lineage>
        <taxon>Bacteria</taxon>
        <taxon>Bacillati</taxon>
        <taxon>Actinomycetota</taxon>
        <taxon>Actinomycetes</taxon>
        <taxon>Propionibacteriales</taxon>
        <taxon>Nocardioidaceae</taxon>
        <taxon>Nocardioides</taxon>
    </lineage>
</organism>
<evidence type="ECO:0000313" key="1">
    <source>
        <dbReference type="EMBL" id="PUA81192.1"/>
    </source>
</evidence>
<comment type="caution">
    <text evidence="1">The sequence shown here is derived from an EMBL/GenBank/DDBJ whole genome shotgun (WGS) entry which is preliminary data.</text>
</comment>
<accession>A0A2R7YXU1</accession>
<keyword evidence="2" id="KW-1185">Reference proteome</keyword>
<proteinExistence type="predicted"/>